<dbReference type="PATRIC" id="fig|1423801.4.peg.1051"/>
<evidence type="ECO:0000313" key="4">
    <source>
        <dbReference type="Proteomes" id="UP000051166"/>
    </source>
</evidence>
<name>A0A0R1V845_9LACO</name>
<sequence>MENKTIQEYFFYVLLCADGTLYGGFTNDVQHRIAVHNAGKGAKYTRLRTRRPVKLLYAEPFADKSAALKAEYAFKHQTRLKKLSYLAAHGVHVS</sequence>
<dbReference type="RefSeq" id="WP_054756220.1">
    <property type="nucleotide sequence ID" value="NZ_AZFQ01000044.1"/>
</dbReference>
<dbReference type="Gene3D" id="3.40.1440.10">
    <property type="entry name" value="GIY-YIG endonuclease"/>
    <property type="match status" value="1"/>
</dbReference>
<comment type="caution">
    <text evidence="3">The sequence shown here is derived from an EMBL/GenBank/DDBJ whole genome shotgun (WGS) entry which is preliminary data.</text>
</comment>
<dbReference type="OrthoDB" id="9807770at2"/>
<keyword evidence="4" id="KW-1185">Reference proteome</keyword>
<gene>
    <name evidence="3" type="ORF">FD50_GL001036</name>
</gene>
<dbReference type="SUPFAM" id="SSF82771">
    <property type="entry name" value="GIY-YIG endonuclease"/>
    <property type="match status" value="1"/>
</dbReference>
<feature type="domain" description="GIY-YIG" evidence="2">
    <location>
        <begin position="7"/>
        <end position="84"/>
    </location>
</feature>
<dbReference type="CDD" id="cd10456">
    <property type="entry name" value="GIY-YIG_UPF0213"/>
    <property type="match status" value="1"/>
</dbReference>
<dbReference type="PANTHER" id="PTHR34477">
    <property type="entry name" value="UPF0213 PROTEIN YHBQ"/>
    <property type="match status" value="1"/>
</dbReference>
<dbReference type="GeneID" id="98308394"/>
<dbReference type="PROSITE" id="PS50164">
    <property type="entry name" value="GIY_YIG"/>
    <property type="match status" value="1"/>
</dbReference>
<evidence type="ECO:0000256" key="1">
    <source>
        <dbReference type="ARBA" id="ARBA00007435"/>
    </source>
</evidence>
<dbReference type="PANTHER" id="PTHR34477:SF1">
    <property type="entry name" value="UPF0213 PROTEIN YHBQ"/>
    <property type="match status" value="1"/>
</dbReference>
<dbReference type="Pfam" id="PF01541">
    <property type="entry name" value="GIY-YIG"/>
    <property type="match status" value="1"/>
</dbReference>
<dbReference type="InterPro" id="IPR035901">
    <property type="entry name" value="GIY-YIG_endonuc_sf"/>
</dbReference>
<dbReference type="STRING" id="1423801.FD50_GL001036"/>
<dbReference type="Proteomes" id="UP000051166">
    <property type="component" value="Unassembled WGS sequence"/>
</dbReference>
<dbReference type="AlphaFoldDB" id="A0A0R1V845"/>
<reference evidence="3 4" key="1">
    <citation type="journal article" date="2015" name="Genome Announc.">
        <title>Expanding the biotechnology potential of lactobacilli through comparative genomics of 213 strains and associated genera.</title>
        <authorList>
            <person name="Sun Z."/>
            <person name="Harris H.M."/>
            <person name="McCann A."/>
            <person name="Guo C."/>
            <person name="Argimon S."/>
            <person name="Zhang W."/>
            <person name="Yang X."/>
            <person name="Jeffery I.B."/>
            <person name="Cooney J.C."/>
            <person name="Kagawa T.F."/>
            <person name="Liu W."/>
            <person name="Song Y."/>
            <person name="Salvetti E."/>
            <person name="Wrobel A."/>
            <person name="Rasinkangas P."/>
            <person name="Parkhill J."/>
            <person name="Rea M.C."/>
            <person name="O'Sullivan O."/>
            <person name="Ritari J."/>
            <person name="Douillard F.P."/>
            <person name="Paul Ross R."/>
            <person name="Yang R."/>
            <person name="Briner A.E."/>
            <person name="Felis G.E."/>
            <person name="de Vos W.M."/>
            <person name="Barrangou R."/>
            <person name="Klaenhammer T.R."/>
            <person name="Caufield P.W."/>
            <person name="Cui Y."/>
            <person name="Zhang H."/>
            <person name="O'Toole P.W."/>
        </authorList>
    </citation>
    <scope>NUCLEOTIDE SEQUENCE [LARGE SCALE GENOMIC DNA]</scope>
    <source>
        <strain evidence="3 4">DSM 16230</strain>
    </source>
</reference>
<evidence type="ECO:0000313" key="3">
    <source>
        <dbReference type="EMBL" id="KRL98075.1"/>
    </source>
</evidence>
<proteinExistence type="inferred from homology"/>
<comment type="similarity">
    <text evidence="1">Belongs to the UPF0213 family.</text>
</comment>
<protein>
    <recommendedName>
        <fullName evidence="2">GIY-YIG domain-containing protein</fullName>
    </recommendedName>
</protein>
<dbReference type="InterPro" id="IPR050190">
    <property type="entry name" value="UPF0213_domain"/>
</dbReference>
<dbReference type="InterPro" id="IPR000305">
    <property type="entry name" value="GIY-YIG_endonuc"/>
</dbReference>
<dbReference type="EMBL" id="AZFQ01000044">
    <property type="protein sequence ID" value="KRL98075.1"/>
    <property type="molecule type" value="Genomic_DNA"/>
</dbReference>
<organism evidence="3 4">
    <name type="scientific">Liquorilactobacillus satsumensis DSM 16230 = JCM 12392</name>
    <dbReference type="NCBI Taxonomy" id="1423801"/>
    <lineage>
        <taxon>Bacteria</taxon>
        <taxon>Bacillati</taxon>
        <taxon>Bacillota</taxon>
        <taxon>Bacilli</taxon>
        <taxon>Lactobacillales</taxon>
        <taxon>Lactobacillaceae</taxon>
        <taxon>Liquorilactobacillus</taxon>
    </lineage>
</organism>
<evidence type="ECO:0000259" key="2">
    <source>
        <dbReference type="PROSITE" id="PS50164"/>
    </source>
</evidence>
<accession>A0A0R1V845</accession>